<keyword evidence="3" id="KW-1185">Reference proteome</keyword>
<evidence type="ECO:0000313" key="2">
    <source>
        <dbReference type="EMBL" id="KAF6832310.1"/>
    </source>
</evidence>
<comment type="caution">
    <text evidence="2">The sequence shown here is derived from an EMBL/GenBank/DDBJ whole genome shotgun (WGS) entry which is preliminary data.</text>
</comment>
<dbReference type="Proteomes" id="UP000654918">
    <property type="component" value="Unassembled WGS sequence"/>
</dbReference>
<name>A0A8H6NH23_9PEZI</name>
<proteinExistence type="predicted"/>
<organism evidence="2 3">
    <name type="scientific">Colletotrichum plurivorum</name>
    <dbReference type="NCBI Taxonomy" id="2175906"/>
    <lineage>
        <taxon>Eukaryota</taxon>
        <taxon>Fungi</taxon>
        <taxon>Dikarya</taxon>
        <taxon>Ascomycota</taxon>
        <taxon>Pezizomycotina</taxon>
        <taxon>Sordariomycetes</taxon>
        <taxon>Hypocreomycetidae</taxon>
        <taxon>Glomerellales</taxon>
        <taxon>Glomerellaceae</taxon>
        <taxon>Colletotrichum</taxon>
        <taxon>Colletotrichum orchidearum species complex</taxon>
    </lineage>
</organism>
<reference evidence="2" key="1">
    <citation type="journal article" date="2020" name="Phytopathology">
        <title>Genome Sequence Resources of Colletotrichum truncatum, C. plurivorum, C. musicola, and C. sojae: Four Species Pathogenic to Soybean (Glycine max).</title>
        <authorList>
            <person name="Rogerio F."/>
            <person name="Boufleur T.R."/>
            <person name="Ciampi-Guillardi M."/>
            <person name="Sukno S.A."/>
            <person name="Thon M.R."/>
            <person name="Massola Junior N.S."/>
            <person name="Baroncelli R."/>
        </authorList>
    </citation>
    <scope>NUCLEOTIDE SEQUENCE</scope>
    <source>
        <strain evidence="2">LFN00145</strain>
    </source>
</reference>
<dbReference type="EMBL" id="WIGO01000071">
    <property type="protein sequence ID" value="KAF6832310.1"/>
    <property type="molecule type" value="Genomic_DNA"/>
</dbReference>
<gene>
    <name evidence="2" type="ORF">CPLU01_06274</name>
</gene>
<dbReference type="AlphaFoldDB" id="A0A8H6NH23"/>
<sequence>MVYARLSNRSHVALHYQGRYIFSTHKLPKTEVPDKTGPDHRRQGGTPAIGYGGKRSAPLLRFLGAGAGAAGHRRNATYTAHGAHAYGLVQGFGPAVPASAADSDHQVALHLQLAAR</sequence>
<feature type="region of interest" description="Disordered" evidence="1">
    <location>
        <begin position="27"/>
        <end position="53"/>
    </location>
</feature>
<accession>A0A8H6NH23</accession>
<evidence type="ECO:0000313" key="3">
    <source>
        <dbReference type="Proteomes" id="UP000654918"/>
    </source>
</evidence>
<evidence type="ECO:0000256" key="1">
    <source>
        <dbReference type="SAM" id="MobiDB-lite"/>
    </source>
</evidence>
<protein>
    <submittedName>
        <fullName evidence="2">Uncharacterized protein</fullName>
    </submittedName>
</protein>
<feature type="compositionally biased region" description="Basic and acidic residues" evidence="1">
    <location>
        <begin position="28"/>
        <end position="42"/>
    </location>
</feature>